<evidence type="ECO:0000256" key="2">
    <source>
        <dbReference type="ARBA" id="ARBA00022598"/>
    </source>
</evidence>
<keyword evidence="5" id="KW-0067">ATP-binding</keyword>
<dbReference type="GO" id="GO:0006633">
    <property type="term" value="P:fatty acid biosynthetic process"/>
    <property type="evidence" value="ECO:0007669"/>
    <property type="project" value="TreeGrafter"/>
</dbReference>
<protein>
    <recommendedName>
        <fullName evidence="7">medium-chain acyl-CoA ligase</fullName>
        <ecNumber evidence="7">6.2.1.2</ecNumber>
    </recommendedName>
</protein>
<evidence type="ECO:0000313" key="12">
    <source>
        <dbReference type="RefSeq" id="XP_019505363.1"/>
    </source>
</evidence>
<dbReference type="InterPro" id="IPR051087">
    <property type="entry name" value="Mitochondrial_ACSM"/>
</dbReference>
<dbReference type="InterPro" id="IPR025110">
    <property type="entry name" value="AMP-bd_C"/>
</dbReference>
<evidence type="ECO:0000313" key="11">
    <source>
        <dbReference type="Proteomes" id="UP000694851"/>
    </source>
</evidence>
<evidence type="ECO:0000256" key="3">
    <source>
        <dbReference type="ARBA" id="ARBA00022741"/>
    </source>
</evidence>
<dbReference type="EC" id="6.2.1.2" evidence="7"/>
<feature type="domain" description="AMP-binding enzyme C-terminal" evidence="10">
    <location>
        <begin position="295"/>
        <end position="349"/>
    </location>
</feature>
<dbReference type="PANTHER" id="PTHR43605">
    <property type="entry name" value="ACYL-COENZYME A SYNTHETASE"/>
    <property type="match status" value="1"/>
</dbReference>
<dbReference type="Gene3D" id="3.40.50.12780">
    <property type="entry name" value="N-terminal domain of ligase-like"/>
    <property type="match status" value="2"/>
</dbReference>
<evidence type="ECO:0000256" key="4">
    <source>
        <dbReference type="ARBA" id="ARBA00022832"/>
    </source>
</evidence>
<dbReference type="GO" id="GO:0005759">
    <property type="term" value="C:mitochondrial matrix"/>
    <property type="evidence" value="ECO:0007669"/>
    <property type="project" value="TreeGrafter"/>
</dbReference>
<feature type="non-terminal residue" evidence="12">
    <location>
        <position position="1"/>
    </location>
</feature>
<evidence type="ECO:0000259" key="9">
    <source>
        <dbReference type="Pfam" id="PF00501"/>
    </source>
</evidence>
<gene>
    <name evidence="12" type="primary">LOC109386545</name>
</gene>
<dbReference type="GeneID" id="109386545"/>
<dbReference type="KEGG" id="hai:109386545"/>
<keyword evidence="11" id="KW-1185">Reference proteome</keyword>
<accession>A0A8B7RYA2</accession>
<keyword evidence="3" id="KW-0547">Nucleotide-binding</keyword>
<dbReference type="InterPro" id="IPR042099">
    <property type="entry name" value="ANL_N_sf"/>
</dbReference>
<dbReference type="GO" id="GO:0005524">
    <property type="term" value="F:ATP binding"/>
    <property type="evidence" value="ECO:0007669"/>
    <property type="project" value="UniProtKB-KW"/>
</dbReference>
<dbReference type="GO" id="GO:0004321">
    <property type="term" value="F:fatty-acyl-CoA synthase activity"/>
    <property type="evidence" value="ECO:0007669"/>
    <property type="project" value="TreeGrafter"/>
</dbReference>
<proteinExistence type="inferred from homology"/>
<evidence type="ECO:0000256" key="6">
    <source>
        <dbReference type="ARBA" id="ARBA00023098"/>
    </source>
</evidence>
<evidence type="ECO:0000256" key="8">
    <source>
        <dbReference type="ARBA" id="ARBA00048477"/>
    </source>
</evidence>
<dbReference type="Gene3D" id="3.30.300.30">
    <property type="match status" value="1"/>
</dbReference>
<dbReference type="GO" id="GO:0006637">
    <property type="term" value="P:acyl-CoA metabolic process"/>
    <property type="evidence" value="ECO:0007669"/>
    <property type="project" value="TreeGrafter"/>
</dbReference>
<comment type="catalytic activity">
    <reaction evidence="8">
        <text>a medium-chain fatty acid + ATP + CoA = a medium-chain fatty acyl-CoA + AMP + diphosphate</text>
        <dbReference type="Rhea" id="RHEA:48340"/>
        <dbReference type="ChEBI" id="CHEBI:30616"/>
        <dbReference type="ChEBI" id="CHEBI:33019"/>
        <dbReference type="ChEBI" id="CHEBI:57287"/>
        <dbReference type="ChEBI" id="CHEBI:59558"/>
        <dbReference type="ChEBI" id="CHEBI:90546"/>
        <dbReference type="ChEBI" id="CHEBI:456215"/>
        <dbReference type="EC" id="6.2.1.2"/>
    </reaction>
    <physiologicalReaction direction="left-to-right" evidence="8">
        <dbReference type="Rhea" id="RHEA:48341"/>
    </physiologicalReaction>
</comment>
<dbReference type="AlphaFoldDB" id="A0A8B7RYA2"/>
<feature type="domain" description="AMP-dependent synthetase/ligase" evidence="9">
    <location>
        <begin position="20"/>
        <end position="197"/>
    </location>
</feature>
<name>A0A8B7RYA2_HIPAR</name>
<dbReference type="PROSITE" id="PS00455">
    <property type="entry name" value="AMP_BINDING"/>
    <property type="match status" value="1"/>
</dbReference>
<dbReference type="Pfam" id="PF13193">
    <property type="entry name" value="AMP-binding_C"/>
    <property type="match status" value="1"/>
</dbReference>
<dbReference type="PANTHER" id="PTHR43605:SF6">
    <property type="entry name" value="ACYL-COENZYME A SYNTHETASE ACSM5, MITOCHONDRIAL"/>
    <property type="match status" value="1"/>
</dbReference>
<dbReference type="Proteomes" id="UP000694851">
    <property type="component" value="Unplaced"/>
</dbReference>
<dbReference type="InterPro" id="IPR020845">
    <property type="entry name" value="AMP-binding_CS"/>
</dbReference>
<dbReference type="RefSeq" id="XP_019505363.1">
    <property type="nucleotide sequence ID" value="XM_019649818.1"/>
</dbReference>
<sequence>PEYFNFAKDVLDVWSQLEKAGHRPPNPAFWWVSGNGAEVKWSFEELGTQSRKAANVLGGACGLQPGDRLLLVLPRVPEWWLVSVACMRAGIIMIPGISQLTEKDLKYRLQASRAKSIITSGSLAPRVDAISADCPSLQTKLLVSDDSRPGWVNFREVLREASAEHSCVRTKSQDPMTIYFTSGTTGTPKMVEHSCASYGLGFAASSRYQFRSLKHCVTGGEALNPDVREKWKKQTGLEVYEGYGQSETVSAAVLHLSPQPARGNAVLRASCLSTNPRTWESFLAGPDCLWFCVRQVVKAFIVLSPAYSSRDPEELTRELQEHVKRVTAPYKYPRKVAFVSELPKTVSGKIQRSILRSQEWRDEMRAQKGPGAVHHNPQPLAVTAAATDDDEGCCVTLKAVYPMPSVVLNVSSHSLLTPSLPSRWQL</sequence>
<dbReference type="InterPro" id="IPR000873">
    <property type="entry name" value="AMP-dep_synth/lig_dom"/>
</dbReference>
<comment type="similarity">
    <text evidence="1">Belongs to the ATP-dependent AMP-binding enzyme family.</text>
</comment>
<dbReference type="GO" id="GO:0031956">
    <property type="term" value="F:medium-chain fatty acid-CoA ligase activity"/>
    <property type="evidence" value="ECO:0007669"/>
    <property type="project" value="UniProtKB-EC"/>
</dbReference>
<organism evidence="11 12">
    <name type="scientific">Hipposideros armiger</name>
    <name type="common">Great Himalayan leaf-nosed bat</name>
    <dbReference type="NCBI Taxonomy" id="186990"/>
    <lineage>
        <taxon>Eukaryota</taxon>
        <taxon>Metazoa</taxon>
        <taxon>Chordata</taxon>
        <taxon>Craniata</taxon>
        <taxon>Vertebrata</taxon>
        <taxon>Euteleostomi</taxon>
        <taxon>Mammalia</taxon>
        <taxon>Eutheria</taxon>
        <taxon>Laurasiatheria</taxon>
        <taxon>Chiroptera</taxon>
        <taxon>Yinpterochiroptera</taxon>
        <taxon>Rhinolophoidea</taxon>
        <taxon>Hipposideridae</taxon>
        <taxon>Hipposideros</taxon>
    </lineage>
</organism>
<reference evidence="12" key="1">
    <citation type="submission" date="2025-08" db="UniProtKB">
        <authorList>
            <consortium name="RefSeq"/>
        </authorList>
    </citation>
    <scope>IDENTIFICATION</scope>
    <source>
        <tissue evidence="12">Muscle</tissue>
    </source>
</reference>
<evidence type="ECO:0000256" key="5">
    <source>
        <dbReference type="ARBA" id="ARBA00022840"/>
    </source>
</evidence>
<keyword evidence="6" id="KW-0443">Lipid metabolism</keyword>
<dbReference type="InterPro" id="IPR045851">
    <property type="entry name" value="AMP-bd_C_sf"/>
</dbReference>
<evidence type="ECO:0000256" key="1">
    <source>
        <dbReference type="ARBA" id="ARBA00006432"/>
    </source>
</evidence>
<dbReference type="SUPFAM" id="SSF56801">
    <property type="entry name" value="Acetyl-CoA synthetase-like"/>
    <property type="match status" value="1"/>
</dbReference>
<feature type="domain" description="AMP-dependent synthetase/ligase" evidence="9">
    <location>
        <begin position="205"/>
        <end position="257"/>
    </location>
</feature>
<keyword evidence="2" id="KW-0436">Ligase</keyword>
<evidence type="ECO:0000259" key="10">
    <source>
        <dbReference type="Pfam" id="PF13193"/>
    </source>
</evidence>
<dbReference type="Pfam" id="PF00501">
    <property type="entry name" value="AMP-binding"/>
    <property type="match status" value="2"/>
</dbReference>
<keyword evidence="4" id="KW-0276">Fatty acid metabolism</keyword>
<dbReference type="OrthoDB" id="6614653at2759"/>
<evidence type="ECO:0000256" key="7">
    <source>
        <dbReference type="ARBA" id="ARBA00039009"/>
    </source>
</evidence>